<dbReference type="SMART" id="SM00267">
    <property type="entry name" value="GGDEF"/>
    <property type="match status" value="1"/>
</dbReference>
<keyword evidence="3" id="KW-0472">Membrane</keyword>
<accession>A0ABT5FGS7</accession>
<name>A0ABT5FGS7_9GAMM</name>
<proteinExistence type="predicted"/>
<dbReference type="InterPro" id="IPR050469">
    <property type="entry name" value="Diguanylate_Cyclase"/>
</dbReference>
<dbReference type="InterPro" id="IPR000160">
    <property type="entry name" value="GGDEF_dom"/>
</dbReference>
<keyword evidence="3" id="KW-0812">Transmembrane</keyword>
<keyword evidence="3" id="KW-1133">Transmembrane helix</keyword>
<comment type="caution">
    <text evidence="5">The sequence shown here is derived from an EMBL/GenBank/DDBJ whole genome shotgun (WGS) entry which is preliminary data.</text>
</comment>
<evidence type="ECO:0000256" key="3">
    <source>
        <dbReference type="SAM" id="Phobius"/>
    </source>
</evidence>
<feature type="domain" description="GGDEF" evidence="4">
    <location>
        <begin position="154"/>
        <end position="289"/>
    </location>
</feature>
<reference evidence="5 6" key="1">
    <citation type="submission" date="2023-01" db="EMBL/GenBank/DDBJ databases">
        <title>Psychrosphaera sp. nov., isolated from marine algae.</title>
        <authorList>
            <person name="Bayburt H."/>
            <person name="Choi B.J."/>
            <person name="Kim J.M."/>
            <person name="Choi D.G."/>
            <person name="Jeon C.O."/>
        </authorList>
    </citation>
    <scope>NUCLEOTIDE SEQUENCE [LARGE SCALE GENOMIC DNA]</scope>
    <source>
        <strain evidence="5 6">G1-22</strain>
    </source>
</reference>
<dbReference type="Proteomes" id="UP001528411">
    <property type="component" value="Unassembled WGS sequence"/>
</dbReference>
<dbReference type="CDD" id="cd01949">
    <property type="entry name" value="GGDEF"/>
    <property type="match status" value="1"/>
</dbReference>
<feature type="transmembrane region" description="Helical" evidence="3">
    <location>
        <begin position="34"/>
        <end position="54"/>
    </location>
</feature>
<dbReference type="EC" id="2.7.7.65" evidence="1"/>
<keyword evidence="5" id="KW-0808">Transferase</keyword>
<evidence type="ECO:0000256" key="1">
    <source>
        <dbReference type="ARBA" id="ARBA00012528"/>
    </source>
</evidence>
<dbReference type="PROSITE" id="PS50887">
    <property type="entry name" value="GGDEF"/>
    <property type="match status" value="1"/>
</dbReference>
<dbReference type="GO" id="GO:0052621">
    <property type="term" value="F:diguanylate cyclase activity"/>
    <property type="evidence" value="ECO:0007669"/>
    <property type="project" value="UniProtKB-EC"/>
</dbReference>
<dbReference type="SUPFAM" id="SSF55073">
    <property type="entry name" value="Nucleotide cyclase"/>
    <property type="match status" value="1"/>
</dbReference>
<keyword evidence="6" id="KW-1185">Reference proteome</keyword>
<dbReference type="RefSeq" id="WP_272181371.1">
    <property type="nucleotide sequence ID" value="NZ_JAQOMS010000002.1"/>
</dbReference>
<evidence type="ECO:0000259" key="4">
    <source>
        <dbReference type="PROSITE" id="PS50887"/>
    </source>
</evidence>
<dbReference type="EMBL" id="JAQOMS010000002">
    <property type="protein sequence ID" value="MDC2890076.1"/>
    <property type="molecule type" value="Genomic_DNA"/>
</dbReference>
<dbReference type="InterPro" id="IPR029787">
    <property type="entry name" value="Nucleotide_cyclase"/>
</dbReference>
<evidence type="ECO:0000313" key="5">
    <source>
        <dbReference type="EMBL" id="MDC2890076.1"/>
    </source>
</evidence>
<comment type="catalytic activity">
    <reaction evidence="2">
        <text>2 GTP = 3',3'-c-di-GMP + 2 diphosphate</text>
        <dbReference type="Rhea" id="RHEA:24898"/>
        <dbReference type="ChEBI" id="CHEBI:33019"/>
        <dbReference type="ChEBI" id="CHEBI:37565"/>
        <dbReference type="ChEBI" id="CHEBI:58805"/>
        <dbReference type="EC" id="2.7.7.65"/>
    </reaction>
</comment>
<evidence type="ECO:0000256" key="2">
    <source>
        <dbReference type="ARBA" id="ARBA00034247"/>
    </source>
</evidence>
<dbReference type="InterPro" id="IPR043128">
    <property type="entry name" value="Rev_trsase/Diguanyl_cyclase"/>
</dbReference>
<sequence length="297" mass="33723">MILTFVFLTSLLSYLLFAFENANIHFETPKTHYIPLSLLIVSVLYTVIFLAANLQSNLTPQTLWMFAIIYYVVENYWQQTTSNGSGPDEETVDQLNKTLADQNFEMQVTLRELKEKNHELEKLNTLDALSGIHNRRHFDKRILAELRRSRREQLPLSLVMFDIDHFKKVNDTYGHLIGDEVIRSVALTAAETLQRSTDEVFRYGGEEFALILPNTEKLGAFALAEKIRIKISQLAINSEKGPVSCNASFGVGFTDATHSMSPKDIIGQADDALYQAKETGRNRVIIFNSEENINATQ</sequence>
<organism evidence="5 6">
    <name type="scientific">Psychrosphaera algicola</name>
    <dbReference type="NCBI Taxonomy" id="3023714"/>
    <lineage>
        <taxon>Bacteria</taxon>
        <taxon>Pseudomonadati</taxon>
        <taxon>Pseudomonadota</taxon>
        <taxon>Gammaproteobacteria</taxon>
        <taxon>Alteromonadales</taxon>
        <taxon>Pseudoalteromonadaceae</taxon>
        <taxon>Psychrosphaera</taxon>
    </lineage>
</organism>
<dbReference type="PANTHER" id="PTHR45138:SF9">
    <property type="entry name" value="DIGUANYLATE CYCLASE DGCM-RELATED"/>
    <property type="match status" value="1"/>
</dbReference>
<dbReference type="Gene3D" id="3.30.70.270">
    <property type="match status" value="1"/>
</dbReference>
<gene>
    <name evidence="5" type="ORF">PN838_16525</name>
</gene>
<dbReference type="PANTHER" id="PTHR45138">
    <property type="entry name" value="REGULATORY COMPONENTS OF SENSORY TRANSDUCTION SYSTEM"/>
    <property type="match status" value="1"/>
</dbReference>
<dbReference type="NCBIfam" id="TIGR00254">
    <property type="entry name" value="GGDEF"/>
    <property type="match status" value="1"/>
</dbReference>
<protein>
    <recommendedName>
        <fullName evidence="1">diguanylate cyclase</fullName>
        <ecNumber evidence="1">2.7.7.65</ecNumber>
    </recommendedName>
</protein>
<keyword evidence="5" id="KW-0548">Nucleotidyltransferase</keyword>
<dbReference type="Pfam" id="PF00990">
    <property type="entry name" value="GGDEF"/>
    <property type="match status" value="1"/>
</dbReference>
<evidence type="ECO:0000313" key="6">
    <source>
        <dbReference type="Proteomes" id="UP001528411"/>
    </source>
</evidence>